<reference evidence="2 3" key="1">
    <citation type="journal article" date="2023" name="Nat. Commun.">
        <title>Origin of minicircular mitochondrial genomes in red algae.</title>
        <authorList>
            <person name="Lee Y."/>
            <person name="Cho C.H."/>
            <person name="Lee Y.M."/>
            <person name="Park S.I."/>
            <person name="Yang J.H."/>
            <person name="West J.A."/>
            <person name="Bhattacharya D."/>
            <person name="Yoon H.S."/>
        </authorList>
    </citation>
    <scope>NUCLEOTIDE SEQUENCE [LARGE SCALE GENOMIC DNA]</scope>
    <source>
        <strain evidence="2 3">CCMP1338</strain>
        <tissue evidence="2">Whole cell</tissue>
    </source>
</reference>
<gene>
    <name evidence="2" type="ORF">NDN08_004893</name>
</gene>
<accession>A0AAV8UK59</accession>
<evidence type="ECO:0000313" key="3">
    <source>
        <dbReference type="Proteomes" id="UP001157974"/>
    </source>
</evidence>
<sequence>MVRAVTFVVFNLALLGLVSSELLPCSDEPRFKKFFASIWGMELVDADGLLRGRISWYMDTSRPNRNCYVGTFTTLEEVGLLKLRAGLFPVSDGRTPTGKDRFPRKKHVSQIEGKTIHTADIAICPGRIKVQQLASCCGNRREFDLYAFAVVSVRGGPPERVYMKHPRCRTPDAKKPFRQICPIAYLCN</sequence>
<feature type="chain" id="PRO_5043900066" description="Secreted protein" evidence="1">
    <location>
        <begin position="21"/>
        <end position="188"/>
    </location>
</feature>
<keyword evidence="3" id="KW-1185">Reference proteome</keyword>
<dbReference type="EMBL" id="JAMWBK010000012">
    <property type="protein sequence ID" value="KAJ8901031.1"/>
    <property type="molecule type" value="Genomic_DNA"/>
</dbReference>
<protein>
    <recommendedName>
        <fullName evidence="4">Secreted protein</fullName>
    </recommendedName>
</protein>
<name>A0AAV8UK59_9RHOD</name>
<evidence type="ECO:0000256" key="1">
    <source>
        <dbReference type="SAM" id="SignalP"/>
    </source>
</evidence>
<evidence type="ECO:0000313" key="2">
    <source>
        <dbReference type="EMBL" id="KAJ8901031.1"/>
    </source>
</evidence>
<evidence type="ECO:0008006" key="4">
    <source>
        <dbReference type="Google" id="ProtNLM"/>
    </source>
</evidence>
<organism evidence="2 3">
    <name type="scientific">Rhodosorus marinus</name>
    <dbReference type="NCBI Taxonomy" id="101924"/>
    <lineage>
        <taxon>Eukaryota</taxon>
        <taxon>Rhodophyta</taxon>
        <taxon>Stylonematophyceae</taxon>
        <taxon>Stylonematales</taxon>
        <taxon>Stylonemataceae</taxon>
        <taxon>Rhodosorus</taxon>
    </lineage>
</organism>
<dbReference type="AlphaFoldDB" id="A0AAV8UK59"/>
<keyword evidence="1" id="KW-0732">Signal</keyword>
<comment type="caution">
    <text evidence="2">The sequence shown here is derived from an EMBL/GenBank/DDBJ whole genome shotgun (WGS) entry which is preliminary data.</text>
</comment>
<dbReference type="Proteomes" id="UP001157974">
    <property type="component" value="Unassembled WGS sequence"/>
</dbReference>
<proteinExistence type="predicted"/>
<feature type="signal peptide" evidence="1">
    <location>
        <begin position="1"/>
        <end position="20"/>
    </location>
</feature>